<protein>
    <recommendedName>
        <fullName evidence="4">Immunoglobulin V-set domain-containing protein</fullName>
    </recommendedName>
</protein>
<dbReference type="InterPro" id="IPR013783">
    <property type="entry name" value="Ig-like_fold"/>
</dbReference>
<feature type="chain" id="PRO_5018291641" description="Immunoglobulin V-set domain-containing protein" evidence="1">
    <location>
        <begin position="23"/>
        <end position="155"/>
    </location>
</feature>
<evidence type="ECO:0008006" key="4">
    <source>
        <dbReference type="Google" id="ProtNLM"/>
    </source>
</evidence>
<accession>A0A3P8UMB4</accession>
<dbReference type="AlphaFoldDB" id="A0A3P8UMB4"/>
<reference evidence="2" key="3">
    <citation type="submission" date="2025-09" db="UniProtKB">
        <authorList>
            <consortium name="Ensembl"/>
        </authorList>
    </citation>
    <scope>IDENTIFICATION</scope>
</reference>
<keyword evidence="3" id="KW-1185">Reference proteome</keyword>
<organism evidence="2 3">
    <name type="scientific">Cynoglossus semilaevis</name>
    <name type="common">Tongue sole</name>
    <dbReference type="NCBI Taxonomy" id="244447"/>
    <lineage>
        <taxon>Eukaryota</taxon>
        <taxon>Metazoa</taxon>
        <taxon>Chordata</taxon>
        <taxon>Craniata</taxon>
        <taxon>Vertebrata</taxon>
        <taxon>Euteleostomi</taxon>
        <taxon>Actinopterygii</taxon>
        <taxon>Neopterygii</taxon>
        <taxon>Teleostei</taxon>
        <taxon>Neoteleostei</taxon>
        <taxon>Acanthomorphata</taxon>
        <taxon>Carangaria</taxon>
        <taxon>Pleuronectiformes</taxon>
        <taxon>Pleuronectoidei</taxon>
        <taxon>Cynoglossidae</taxon>
        <taxon>Cynoglossinae</taxon>
        <taxon>Cynoglossus</taxon>
    </lineage>
</organism>
<dbReference type="Ensembl" id="ENSCSET00000001828.1">
    <property type="protein sequence ID" value="ENSCSEP00000001796.1"/>
    <property type="gene ID" value="ENSCSEG00000001220.1"/>
</dbReference>
<dbReference type="InterPro" id="IPR036179">
    <property type="entry name" value="Ig-like_dom_sf"/>
</dbReference>
<dbReference type="InParanoid" id="A0A3P8UMB4"/>
<dbReference type="SUPFAM" id="SSF48726">
    <property type="entry name" value="Immunoglobulin"/>
    <property type="match status" value="1"/>
</dbReference>
<evidence type="ECO:0000313" key="3">
    <source>
        <dbReference type="Proteomes" id="UP000265120"/>
    </source>
</evidence>
<keyword evidence="1" id="KW-0732">Signal</keyword>
<reference evidence="2" key="2">
    <citation type="submission" date="2025-08" db="UniProtKB">
        <authorList>
            <consortium name="Ensembl"/>
        </authorList>
    </citation>
    <scope>IDENTIFICATION</scope>
</reference>
<proteinExistence type="predicted"/>
<name>A0A3P8UMB4_CYNSE</name>
<evidence type="ECO:0000313" key="2">
    <source>
        <dbReference type="Ensembl" id="ENSCSEP00000001796.1"/>
    </source>
</evidence>
<dbReference type="GeneTree" id="ENSGT01000000215671"/>
<feature type="signal peptide" evidence="1">
    <location>
        <begin position="1"/>
        <end position="22"/>
    </location>
</feature>
<evidence type="ECO:0000256" key="1">
    <source>
        <dbReference type="SAM" id="SignalP"/>
    </source>
</evidence>
<reference evidence="2 3" key="1">
    <citation type="journal article" date="2014" name="Nat. Genet.">
        <title>Whole-genome sequence of a flatfish provides insights into ZW sex chromosome evolution and adaptation to a benthic lifestyle.</title>
        <authorList>
            <person name="Chen S."/>
            <person name="Zhang G."/>
            <person name="Shao C."/>
            <person name="Huang Q."/>
            <person name="Liu G."/>
            <person name="Zhang P."/>
            <person name="Song W."/>
            <person name="An N."/>
            <person name="Chalopin D."/>
            <person name="Volff J.N."/>
            <person name="Hong Y."/>
            <person name="Li Q."/>
            <person name="Sha Z."/>
            <person name="Zhou H."/>
            <person name="Xie M."/>
            <person name="Yu Q."/>
            <person name="Liu Y."/>
            <person name="Xiang H."/>
            <person name="Wang N."/>
            <person name="Wu K."/>
            <person name="Yang C."/>
            <person name="Zhou Q."/>
            <person name="Liao X."/>
            <person name="Yang L."/>
            <person name="Hu Q."/>
            <person name="Zhang J."/>
            <person name="Meng L."/>
            <person name="Jin L."/>
            <person name="Tian Y."/>
            <person name="Lian J."/>
            <person name="Yang J."/>
            <person name="Miao G."/>
            <person name="Liu S."/>
            <person name="Liang Z."/>
            <person name="Yan F."/>
            <person name="Li Y."/>
            <person name="Sun B."/>
            <person name="Zhang H."/>
            <person name="Zhang J."/>
            <person name="Zhu Y."/>
            <person name="Du M."/>
            <person name="Zhao Y."/>
            <person name="Schartl M."/>
            <person name="Tang Q."/>
            <person name="Wang J."/>
        </authorList>
    </citation>
    <scope>NUCLEOTIDE SEQUENCE</scope>
</reference>
<sequence>TLQSSVHLSFLVLFSLHHDLMSDVIRSETQLIYTCFLINTNSFLRSQTSCLWLRFFLTLENSVEHLDYKQLAGRASVFPHLVTRGNATLVLRRSGLKDRGTYRCHVHTSQEEHEAKVVLKVEGETLAGLKEKEGSVHSFFPSDHDSVSLKVRRPW</sequence>
<dbReference type="Gene3D" id="2.60.40.10">
    <property type="entry name" value="Immunoglobulins"/>
    <property type="match status" value="1"/>
</dbReference>
<dbReference type="Proteomes" id="UP000265120">
    <property type="component" value="Chromosome 3"/>
</dbReference>